<proteinExistence type="predicted"/>
<name>A0AAV9JZQ0_9SOLN</name>
<dbReference type="AlphaFoldDB" id="A0AAV9JZQ0"/>
<accession>A0AAV9JZQ0</accession>
<dbReference type="PANTHER" id="PTHR33067">
    <property type="entry name" value="RNA-DIRECTED DNA POLYMERASE-RELATED"/>
    <property type="match status" value="1"/>
</dbReference>
<dbReference type="CDD" id="cd00303">
    <property type="entry name" value="retropepsin_like"/>
    <property type="match status" value="1"/>
</dbReference>
<evidence type="ECO:0000313" key="1">
    <source>
        <dbReference type="EMBL" id="KAK4706432.1"/>
    </source>
</evidence>
<comment type="caution">
    <text evidence="1">The sequence shown here is derived from an EMBL/GenBank/DDBJ whole genome shotgun (WGS) entry which is preliminary data.</text>
</comment>
<evidence type="ECO:0000313" key="2">
    <source>
        <dbReference type="Proteomes" id="UP001311915"/>
    </source>
</evidence>
<dbReference type="EMBL" id="JAWPEI010000085">
    <property type="protein sequence ID" value="KAK4706432.1"/>
    <property type="molecule type" value="Genomic_DNA"/>
</dbReference>
<keyword evidence="2" id="KW-1185">Reference proteome</keyword>
<dbReference type="InterPro" id="IPR021109">
    <property type="entry name" value="Peptidase_aspartic_dom_sf"/>
</dbReference>
<reference evidence="1 2" key="1">
    <citation type="submission" date="2023-10" db="EMBL/GenBank/DDBJ databases">
        <title>Genome-Wide Identification Analysis in wild type Solanum Pinnatisectum Reveals Some Genes Defensing Phytophthora Infestans.</title>
        <authorList>
            <person name="Sun C."/>
        </authorList>
    </citation>
    <scope>NUCLEOTIDE SEQUENCE [LARGE SCALE GENOMIC DNA]</scope>
    <source>
        <strain evidence="1">LQN</strain>
        <tissue evidence="1">Leaf</tissue>
    </source>
</reference>
<dbReference type="Gene3D" id="2.40.70.10">
    <property type="entry name" value="Acid Proteases"/>
    <property type="match status" value="1"/>
</dbReference>
<dbReference type="Proteomes" id="UP001311915">
    <property type="component" value="Unassembled WGS sequence"/>
</dbReference>
<organism evidence="1 2">
    <name type="scientific">Solanum pinnatisectum</name>
    <name type="common">tansyleaf nightshade</name>
    <dbReference type="NCBI Taxonomy" id="50273"/>
    <lineage>
        <taxon>Eukaryota</taxon>
        <taxon>Viridiplantae</taxon>
        <taxon>Streptophyta</taxon>
        <taxon>Embryophyta</taxon>
        <taxon>Tracheophyta</taxon>
        <taxon>Spermatophyta</taxon>
        <taxon>Magnoliopsida</taxon>
        <taxon>eudicotyledons</taxon>
        <taxon>Gunneridae</taxon>
        <taxon>Pentapetalae</taxon>
        <taxon>asterids</taxon>
        <taxon>lamiids</taxon>
        <taxon>Solanales</taxon>
        <taxon>Solanaceae</taxon>
        <taxon>Solanoideae</taxon>
        <taxon>Solaneae</taxon>
        <taxon>Solanum</taxon>
    </lineage>
</organism>
<evidence type="ECO:0008006" key="3">
    <source>
        <dbReference type="Google" id="ProtNLM"/>
    </source>
</evidence>
<protein>
    <recommendedName>
        <fullName evidence="3">Reverse transcriptase domain-containing protein</fullName>
    </recommendedName>
</protein>
<dbReference type="PANTHER" id="PTHR33067:SF39">
    <property type="entry name" value="TRANSCRIPTION FACTOR INTERACTOR AND REGULATOR CCHC(ZN) FAMILY"/>
    <property type="match status" value="1"/>
</dbReference>
<gene>
    <name evidence="1" type="ORF">R3W88_033999</name>
</gene>
<sequence>MADQAQLAADVRNNQLATQNLEKQFRQFASAQNSRPQGGLLGNTNPNPKQLGLGIPKPTNIILQLVDRFVARPDSVVEDILVQVGSLNFPIDFVVVNFEPNPEVPFILGRPFLATGRAMIDVAAGQLIMQAHDKVEVFDVYKGLKLPVMYEELTAITVIDLEAEARYITSKHPLERVLEGDDIYGDAEA</sequence>